<evidence type="ECO:0000313" key="2">
    <source>
        <dbReference type="Proteomes" id="UP000006103"/>
    </source>
</evidence>
<dbReference type="EMBL" id="CP001304">
    <property type="protein sequence ID" value="ACL34609.1"/>
    <property type="molecule type" value="Genomic_DNA"/>
</dbReference>
<name>B8F119_BORGR</name>
<reference evidence="1 2" key="1">
    <citation type="journal article" date="2011" name="J. Bacteriol.">
        <title>Whole-genome sequences of two Borrelia afzelii and two Borrelia garinii Lyme disease agent isolates.</title>
        <authorList>
            <person name="Casjens S.R."/>
            <person name="Mongodin E.F."/>
            <person name="Qiu W.-G."/>
            <person name="Dunn J.J."/>
            <person name="Luft B.J."/>
            <person name="Fraser-Liggett C.M."/>
            <person name="Schutzer S.E."/>
        </authorList>
    </citation>
    <scope>NUCLEOTIDE SEQUENCE [LARGE SCALE GENOMIC DNA]</scope>
    <source>
        <strain evidence="1 2">PBr</strain>
    </source>
</reference>
<protein>
    <submittedName>
        <fullName evidence="1">Uncharacterized protein</fullName>
    </submittedName>
</protein>
<sequence>MISLKSIFKIKINPFINKIKINAPAASFNCALIKIDVNGRAKQNSSREKKLIKDQL</sequence>
<keyword evidence="2" id="KW-1185">Reference proteome</keyword>
<evidence type="ECO:0000313" key="1">
    <source>
        <dbReference type="EMBL" id="ACL34609.1"/>
    </source>
</evidence>
<proteinExistence type="predicted"/>
<dbReference type="RefSeq" id="WP_012622322.1">
    <property type="nucleotide sequence ID" value="NC_011860.1"/>
</dbReference>
<dbReference type="AlphaFoldDB" id="B8F119"/>
<accession>B8F119</accession>
<geneLocation type="plasmid" evidence="1 2">
    <name>PBr_lp28-4</name>
</geneLocation>
<gene>
    <name evidence="1" type="ORF">BGAPBR_I0040</name>
</gene>
<organism evidence="1 2">
    <name type="scientific">Borreliella garinii PBr</name>
    <dbReference type="NCBI Taxonomy" id="498743"/>
    <lineage>
        <taxon>Bacteria</taxon>
        <taxon>Pseudomonadati</taxon>
        <taxon>Spirochaetota</taxon>
        <taxon>Spirochaetia</taxon>
        <taxon>Spirochaetales</taxon>
        <taxon>Borreliaceae</taxon>
        <taxon>Borreliella</taxon>
    </lineage>
</organism>
<keyword evidence="1" id="KW-0614">Plasmid</keyword>
<dbReference type="Proteomes" id="UP000006103">
    <property type="component" value="Plasmid PBr_lp28-4"/>
</dbReference>